<dbReference type="Gene3D" id="3.30.530.20">
    <property type="match status" value="1"/>
</dbReference>
<feature type="domain" description="Activator of Hsp90 ATPase homologue 1/2-like C-terminal" evidence="2">
    <location>
        <begin position="30"/>
        <end position="142"/>
    </location>
</feature>
<sequence length="167" mass="18326">MTTRHAARRGTLGVDKAGVFRIQLQRQFPYSPAQVWQWIVDPDRLARWLPGCRIDTEVGGEVCFDFGEEGTATGAVLAVTPPGARGALTHTWVWEGVPESTVRWTVTGTAEGSELTLVHSELVREPAADFATGWHVMLDSLELDLAGEPTDPAWQDLPAIAELYQQS</sequence>
<proteinExistence type="inferred from homology"/>
<dbReference type="SUPFAM" id="SSF55961">
    <property type="entry name" value="Bet v1-like"/>
    <property type="match status" value="1"/>
</dbReference>
<comment type="similarity">
    <text evidence="1">Belongs to the AHA1 family.</text>
</comment>
<dbReference type="AlphaFoldDB" id="A0AAC9MXZ4"/>
<dbReference type="InterPro" id="IPR013538">
    <property type="entry name" value="ASHA1/2-like_C"/>
</dbReference>
<evidence type="ECO:0000313" key="4">
    <source>
        <dbReference type="Proteomes" id="UP000095210"/>
    </source>
</evidence>
<dbReference type="InterPro" id="IPR023393">
    <property type="entry name" value="START-like_dom_sf"/>
</dbReference>
<dbReference type="EMBL" id="CP014859">
    <property type="protein sequence ID" value="AOS62341.1"/>
    <property type="molecule type" value="Genomic_DNA"/>
</dbReference>
<evidence type="ECO:0000256" key="1">
    <source>
        <dbReference type="ARBA" id="ARBA00006817"/>
    </source>
</evidence>
<gene>
    <name evidence="3" type="ORF">TL08_07615</name>
</gene>
<evidence type="ECO:0000259" key="2">
    <source>
        <dbReference type="Pfam" id="PF08327"/>
    </source>
</evidence>
<reference evidence="4" key="1">
    <citation type="submission" date="2016-03" db="EMBL/GenBank/DDBJ databases">
        <title>Complete genome sequence of the type strain Actinoalloteichus hymeniacidonis DSM 45092.</title>
        <authorList>
            <person name="Schaffert L."/>
            <person name="Albersmeier A."/>
            <person name="Winkler A."/>
            <person name="Kalinowski J."/>
            <person name="Zotchev S."/>
            <person name="Ruckert C."/>
        </authorList>
    </citation>
    <scope>NUCLEOTIDE SEQUENCE [LARGE SCALE GENOMIC DNA]</scope>
    <source>
        <strain evidence="4">HPA177(T) (DSM 45092(T))</strain>
    </source>
</reference>
<accession>A0AAC9MXZ4</accession>
<dbReference type="Pfam" id="PF08327">
    <property type="entry name" value="AHSA1"/>
    <property type="match status" value="1"/>
</dbReference>
<organism evidence="3 4">
    <name type="scientific">Actinoalloteichus hymeniacidonis</name>
    <dbReference type="NCBI Taxonomy" id="340345"/>
    <lineage>
        <taxon>Bacteria</taxon>
        <taxon>Bacillati</taxon>
        <taxon>Actinomycetota</taxon>
        <taxon>Actinomycetes</taxon>
        <taxon>Pseudonocardiales</taxon>
        <taxon>Pseudonocardiaceae</taxon>
        <taxon>Actinoalloteichus</taxon>
    </lineage>
</organism>
<dbReference type="KEGG" id="ahm:TL08_07615"/>
<dbReference type="RefSeq" id="WP_069847678.1">
    <property type="nucleotide sequence ID" value="NZ_CP014859.1"/>
</dbReference>
<protein>
    <recommendedName>
        <fullName evidence="2">Activator of Hsp90 ATPase homologue 1/2-like C-terminal domain-containing protein</fullName>
    </recommendedName>
</protein>
<evidence type="ECO:0000313" key="3">
    <source>
        <dbReference type="EMBL" id="AOS62341.1"/>
    </source>
</evidence>
<keyword evidence="4" id="KW-1185">Reference proteome</keyword>
<name>A0AAC9MXZ4_9PSEU</name>
<dbReference type="Proteomes" id="UP000095210">
    <property type="component" value="Chromosome"/>
</dbReference>